<proteinExistence type="inferred from homology"/>
<dbReference type="GO" id="GO:0015288">
    <property type="term" value="F:porin activity"/>
    <property type="evidence" value="ECO:0000318"/>
    <property type="project" value="GO_Central"/>
</dbReference>
<keyword evidence="5" id="KW-0812">Transmembrane</keyword>
<dbReference type="InterPro" id="IPR051906">
    <property type="entry name" value="TolC-like"/>
</dbReference>
<keyword evidence="7" id="KW-0998">Cell outer membrane</keyword>
<dbReference type="Gene3D" id="1.20.1600.10">
    <property type="entry name" value="Outer membrane efflux proteins (OEP)"/>
    <property type="match status" value="1"/>
</dbReference>
<feature type="coiled-coil region" evidence="8">
    <location>
        <begin position="308"/>
        <end position="335"/>
    </location>
</feature>
<feature type="signal peptide" evidence="9">
    <location>
        <begin position="1"/>
        <end position="24"/>
    </location>
</feature>
<keyword evidence="6" id="KW-0472">Membrane</keyword>
<comment type="subcellular location">
    <subcellularLocation>
        <location evidence="1">Cell outer membrane</location>
    </subcellularLocation>
</comment>
<gene>
    <name evidence="10" type="ordered locus">GSU0278</name>
</gene>
<evidence type="ECO:0000256" key="8">
    <source>
        <dbReference type="SAM" id="Coils"/>
    </source>
</evidence>
<evidence type="ECO:0000313" key="10">
    <source>
        <dbReference type="EMBL" id="AAR33612.1"/>
    </source>
</evidence>
<dbReference type="GO" id="GO:0009279">
    <property type="term" value="C:cell outer membrane"/>
    <property type="evidence" value="ECO:0007669"/>
    <property type="project" value="UniProtKB-SubCell"/>
</dbReference>
<protein>
    <submittedName>
        <fullName evidence="10">Efflux pump, RND family, outer membrane protein</fullName>
    </submittedName>
</protein>
<evidence type="ECO:0000256" key="9">
    <source>
        <dbReference type="SAM" id="SignalP"/>
    </source>
</evidence>
<dbReference type="OrthoDB" id="5296315at2"/>
<reference evidence="10 11" key="1">
    <citation type="journal article" date="2003" name="Science">
        <title>Genome of Geobacter sulfurreducens: metal reduction in subsurface environments.</title>
        <authorList>
            <person name="Methe B.A."/>
            <person name="Nelson K.E."/>
            <person name="Eisen J.A."/>
            <person name="Paulsen I.T."/>
            <person name="Nelson W."/>
            <person name="Heidelberg J.F."/>
            <person name="Wu D."/>
            <person name="Wu M."/>
            <person name="Ward N."/>
            <person name="Beanan M.J."/>
            <person name="Dodson R.J."/>
            <person name="Madupu R."/>
            <person name="Brinkac L.M."/>
            <person name="Daugherty S.C."/>
            <person name="DeBoy R.T."/>
            <person name="Durkin A.S."/>
            <person name="Gwinn M."/>
            <person name="Kolonay J.F."/>
            <person name="Sullivan S.A."/>
            <person name="Haft D.H."/>
            <person name="Selengut J."/>
            <person name="Davidsen T.M."/>
            <person name="Zafar N."/>
            <person name="White O."/>
            <person name="Tran B."/>
            <person name="Romero C."/>
            <person name="Forberger H.A."/>
            <person name="Weidman J."/>
            <person name="Khouri H."/>
            <person name="Feldblyum T.V."/>
            <person name="Utterback T.R."/>
            <person name="Van Aken S.E."/>
            <person name="Lovley D.R."/>
            <person name="Fraser C.M."/>
        </authorList>
    </citation>
    <scope>NUCLEOTIDE SEQUENCE [LARGE SCALE GENOMIC DNA]</scope>
    <source>
        <strain evidence="11">ATCC 51573 / DSM 12127 / PCA</strain>
    </source>
</reference>
<dbReference type="KEGG" id="gsu:GSU0278"/>
<keyword evidence="8" id="KW-0175">Coiled coil</keyword>
<feature type="chain" id="PRO_5004286257" evidence="9">
    <location>
        <begin position="25"/>
        <end position="421"/>
    </location>
</feature>
<dbReference type="HOGENOM" id="CLU_038256_0_0_7"/>
<accession>Q74GG8</accession>
<dbReference type="InterPro" id="IPR003423">
    <property type="entry name" value="OMP_efflux"/>
</dbReference>
<reference evidence="10 11" key="2">
    <citation type="journal article" date="2012" name="BMC Genomics">
        <title>Comparative genomic analysis of Geobacter sulfurreducens KN400, a strain with enhanced capacity for extracellular electron transfer and electricity production.</title>
        <authorList>
            <person name="Butler J.E."/>
            <person name="Young N.D."/>
            <person name="Aklujkar M."/>
            <person name="Lovley D.R."/>
        </authorList>
    </citation>
    <scope>NUCLEOTIDE SEQUENCE [LARGE SCALE GENOMIC DNA]</scope>
    <source>
        <strain evidence="11">ATCC 51573 / DSM 12127 / PCA</strain>
    </source>
</reference>
<dbReference type="SUPFAM" id="SSF56954">
    <property type="entry name" value="Outer membrane efflux proteins (OEP)"/>
    <property type="match status" value="1"/>
</dbReference>
<keyword evidence="3" id="KW-0813">Transport</keyword>
<dbReference type="PANTHER" id="PTHR30026:SF22">
    <property type="entry name" value="OUTER MEMBRANE EFFLUX PROTEIN"/>
    <property type="match status" value="1"/>
</dbReference>
<evidence type="ECO:0000256" key="3">
    <source>
        <dbReference type="ARBA" id="ARBA00022448"/>
    </source>
</evidence>
<evidence type="ECO:0000256" key="7">
    <source>
        <dbReference type="ARBA" id="ARBA00023237"/>
    </source>
</evidence>
<dbReference type="GO" id="GO:0015562">
    <property type="term" value="F:efflux transmembrane transporter activity"/>
    <property type="evidence" value="ECO:0000318"/>
    <property type="project" value="GO_Central"/>
</dbReference>
<organism evidence="10 11">
    <name type="scientific">Geobacter sulfurreducens (strain ATCC 51573 / DSM 12127 / PCA)</name>
    <dbReference type="NCBI Taxonomy" id="243231"/>
    <lineage>
        <taxon>Bacteria</taxon>
        <taxon>Pseudomonadati</taxon>
        <taxon>Thermodesulfobacteriota</taxon>
        <taxon>Desulfuromonadia</taxon>
        <taxon>Geobacterales</taxon>
        <taxon>Geobacteraceae</taxon>
        <taxon>Geobacter</taxon>
    </lineage>
</organism>
<sequence>MGSVRTRVLGAVIGALCLAATAWGQEAPMTGDGLDVALNFAAIGHPSIKSQVAELKALGSDLKSAEYKRYPALTIQAQTMTNNQNQVVAVVQQPLWVGGRIDGGIEQADVGLRIGRAALLDVRRRVMEETSAAYATLRGALQRLKAAELNVGEHEKLKGLVSRRVEGGVASNADILLAESRLSQAIAQRIQLKGAVSRARSDLLALTQQPVAGNEPVPAHLLELPEPERMAEMIVKTSATVEQRILKVEDARITSRLAVASMMPALYAKVEQNVYVAERYGETPHETRFGVVLQGSVEGLGLSGWKKVKASDSRIDAARKEVAAAENDVRRQAEALVTDILSLRQVVRSYELLVTSTEETLASFLRQYDAGRKSWVDVLNAQREFSEARISLEQARSSLEEASLRLAARLGQLDSFTGGNE</sequence>
<dbReference type="EnsemblBacteria" id="AAR33612">
    <property type="protein sequence ID" value="AAR33612"/>
    <property type="gene ID" value="GSU0278"/>
</dbReference>
<evidence type="ECO:0000256" key="4">
    <source>
        <dbReference type="ARBA" id="ARBA00022452"/>
    </source>
</evidence>
<evidence type="ECO:0000256" key="6">
    <source>
        <dbReference type="ARBA" id="ARBA00023136"/>
    </source>
</evidence>
<keyword evidence="4" id="KW-1134">Transmembrane beta strand</keyword>
<dbReference type="GO" id="GO:1990281">
    <property type="term" value="C:efflux pump complex"/>
    <property type="evidence" value="ECO:0000318"/>
    <property type="project" value="GO_Central"/>
</dbReference>
<dbReference type="PATRIC" id="fig|243231.5.peg.276"/>
<evidence type="ECO:0000256" key="5">
    <source>
        <dbReference type="ARBA" id="ARBA00022692"/>
    </source>
</evidence>
<name>Q74GG8_GEOSL</name>
<dbReference type="SMR" id="Q74GG8"/>
<evidence type="ECO:0000256" key="2">
    <source>
        <dbReference type="ARBA" id="ARBA00007613"/>
    </source>
</evidence>
<dbReference type="InParanoid" id="Q74GG8"/>
<dbReference type="PANTHER" id="PTHR30026">
    <property type="entry name" value="OUTER MEMBRANE PROTEIN TOLC"/>
    <property type="match status" value="1"/>
</dbReference>
<dbReference type="Proteomes" id="UP000000577">
    <property type="component" value="Chromosome"/>
</dbReference>
<dbReference type="eggNOG" id="COG1538">
    <property type="taxonomic scope" value="Bacteria"/>
</dbReference>
<keyword evidence="11" id="KW-1185">Reference proteome</keyword>
<keyword evidence="9" id="KW-0732">Signal</keyword>
<dbReference type="STRING" id="243231.GSU0278"/>
<dbReference type="AlphaFoldDB" id="Q74GG8"/>
<evidence type="ECO:0000256" key="1">
    <source>
        <dbReference type="ARBA" id="ARBA00004442"/>
    </source>
</evidence>
<dbReference type="EMBL" id="AE017180">
    <property type="protein sequence ID" value="AAR33612.1"/>
    <property type="molecule type" value="Genomic_DNA"/>
</dbReference>
<dbReference type="Pfam" id="PF02321">
    <property type="entry name" value="OEP"/>
    <property type="match status" value="2"/>
</dbReference>
<evidence type="ECO:0000313" key="11">
    <source>
        <dbReference type="Proteomes" id="UP000000577"/>
    </source>
</evidence>
<comment type="similarity">
    <text evidence="2">Belongs to the outer membrane factor (OMF) (TC 1.B.17) family.</text>
</comment>